<protein>
    <submittedName>
        <fullName evidence="9">Membrane protein</fullName>
    </submittedName>
</protein>
<evidence type="ECO:0000259" key="8">
    <source>
        <dbReference type="Pfam" id="PF09924"/>
    </source>
</evidence>
<evidence type="ECO:0000256" key="6">
    <source>
        <dbReference type="SAM" id="MobiDB-lite"/>
    </source>
</evidence>
<keyword evidence="10" id="KW-1185">Reference proteome</keyword>
<dbReference type="EMBL" id="CP007457">
    <property type="protein sequence ID" value="AIZ16069.1"/>
    <property type="molecule type" value="Genomic_DNA"/>
</dbReference>
<dbReference type="HOGENOM" id="CLU_017891_0_0_11"/>
<keyword evidence="4 7" id="KW-1133">Transmembrane helix</keyword>
<keyword evidence="5 7" id="KW-0472">Membrane</keyword>
<dbReference type="GO" id="GO:0005886">
    <property type="term" value="C:plasma membrane"/>
    <property type="evidence" value="ECO:0007669"/>
    <property type="project" value="UniProtKB-SubCell"/>
</dbReference>
<feature type="transmembrane region" description="Helical" evidence="7">
    <location>
        <begin position="202"/>
        <end position="218"/>
    </location>
</feature>
<gene>
    <name evidence="9" type="ORF">AH67_03290</name>
</gene>
<dbReference type="GO" id="GO:0055091">
    <property type="term" value="P:phospholipid homeostasis"/>
    <property type="evidence" value="ECO:0007669"/>
    <property type="project" value="TreeGrafter"/>
</dbReference>
<sequence>MNTNQSSVARPRRRAGSGVGAQLLADLRQWVHEQRFALWVTAGFVAINLCWWLFYAVQHKSLPYAELSTTLGAFDLARLLPSLVLTRGVLQLIVEAVLILCVLCVAEPRMGAMRTTLVSLGSAAIGIGGGLLLCAGISTLFGDRALTSQIVFSLSPVTLVAGALMASTAFSYALWRHRVRLIGYTAVLVVILYGGNPGDYCTLIAAVAGQLIGTAIAGRPHESERWHWQYSSSREKRRILGAIGFVLALGPVVTATSRIHAGPLTSLAWIMGPGSVHSSRLAACLNGEASLGCFQQNSFAAGLFPGDVVRSVLCVLVMLTLAWGVMLGRRAAAVASIVFYVLTALTAVVYYLIVPIRSFLAPADGDASTALPPGTLLTCAVNVLVPLIYAIALGVALRNFSVRTHRRTLSLSVTVLIVTLLVCLTVYLVFSFTHAQDFVPHPDARMLFEDLPARLLPAGYLAATSLTFAPATALASVIYQGVGMVFWLVLLVVSLAWLRSSIDYDHAAHEQAETLVEHGGESMSFMATWEGNEYWLSPTGRSAVAYRVLNHIALTTTGPFGDPEEWFSDLDDFSRFCSDHTWAPVFYAVHEEQKDYLQEQGWHSIMVGEEMLIDPQAWKTTGKKWQDVRTAINKAKREGIVDVMTTFDEAPADVQSQIEGISEQWSQGKALPEMKFTLGGVEELKDPRVKILYAIDGDGVVQAVTSWLPTWRGGHVIGWTLDFMRYNHGSYNGIMEFLIARMAQRMHDWGEAHPDEQVQFVSLSAAPLSGLQHSSDATSDDTSNIDGTTVLQHSLALVADLLEPAYGFKSLYRFKLKFQPIQRPVYICYRDSALLPNLAIAIIRAYLPSLTFREALGMLSSFKPKDDALASADSPSSAPAASSAPSPASAPSD</sequence>
<evidence type="ECO:0000313" key="10">
    <source>
        <dbReference type="Proteomes" id="UP000030636"/>
    </source>
</evidence>
<dbReference type="Proteomes" id="UP000030636">
    <property type="component" value="Chromosome"/>
</dbReference>
<dbReference type="STRING" id="1447715.AH67_03290"/>
<feature type="transmembrane region" description="Helical" evidence="7">
    <location>
        <begin position="181"/>
        <end position="196"/>
    </location>
</feature>
<feature type="transmembrane region" description="Helical" evidence="7">
    <location>
        <begin position="477"/>
        <end position="498"/>
    </location>
</feature>
<dbReference type="AlphaFoldDB" id="A0A0A7IB75"/>
<feature type="transmembrane region" description="Helical" evidence="7">
    <location>
        <begin position="409"/>
        <end position="430"/>
    </location>
</feature>
<feature type="transmembrane region" description="Helical" evidence="7">
    <location>
        <begin position="239"/>
        <end position="261"/>
    </location>
</feature>
<proteinExistence type="predicted"/>
<accession>A0A0A7IB75</accession>
<evidence type="ECO:0000256" key="5">
    <source>
        <dbReference type="ARBA" id="ARBA00023136"/>
    </source>
</evidence>
<feature type="transmembrane region" description="Helical" evidence="7">
    <location>
        <begin position="308"/>
        <end position="326"/>
    </location>
</feature>
<evidence type="ECO:0000256" key="2">
    <source>
        <dbReference type="ARBA" id="ARBA00022475"/>
    </source>
</evidence>
<feature type="transmembrane region" description="Helical" evidence="7">
    <location>
        <begin position="117"/>
        <end position="138"/>
    </location>
</feature>
<keyword evidence="2" id="KW-1003">Cell membrane</keyword>
<feature type="transmembrane region" description="Helical" evidence="7">
    <location>
        <begin position="36"/>
        <end position="54"/>
    </location>
</feature>
<evidence type="ECO:0000256" key="7">
    <source>
        <dbReference type="SAM" id="Phobius"/>
    </source>
</evidence>
<evidence type="ECO:0000256" key="4">
    <source>
        <dbReference type="ARBA" id="ARBA00022989"/>
    </source>
</evidence>
<dbReference type="KEGG" id="bpsp:AH67_03290"/>
<evidence type="ECO:0000256" key="3">
    <source>
        <dbReference type="ARBA" id="ARBA00022692"/>
    </source>
</evidence>
<feature type="transmembrane region" description="Helical" evidence="7">
    <location>
        <begin position="84"/>
        <end position="105"/>
    </location>
</feature>
<feature type="compositionally biased region" description="Low complexity" evidence="6">
    <location>
        <begin position="869"/>
        <end position="893"/>
    </location>
</feature>
<organism evidence="9 10">
    <name type="scientific">Bifidobacterium pseudolongum PV8-2</name>
    <dbReference type="NCBI Taxonomy" id="1447715"/>
    <lineage>
        <taxon>Bacteria</taxon>
        <taxon>Bacillati</taxon>
        <taxon>Actinomycetota</taxon>
        <taxon>Actinomycetes</taxon>
        <taxon>Bifidobacteriales</taxon>
        <taxon>Bifidobacteriaceae</taxon>
        <taxon>Bifidobacterium</taxon>
    </lineage>
</organism>
<feature type="transmembrane region" description="Helical" evidence="7">
    <location>
        <begin position="150"/>
        <end position="174"/>
    </location>
</feature>
<reference evidence="9 10" key="1">
    <citation type="journal article" date="2015" name="Genome Announc.">
        <title>Bifidobacterium pseudolongum Strain PV8-2, Isolated from a Stool Sample of an Anemic Kenyan Infant.</title>
        <authorList>
            <person name="Vazquez-Gutierrez P."/>
            <person name="Lacroix C."/>
            <person name="Chassard C."/>
            <person name="Klumpp J."/>
            <person name="Stevens M.J."/>
            <person name="Jans C."/>
        </authorList>
    </citation>
    <scope>NUCLEOTIDE SEQUENCE [LARGE SCALE GENOMIC DNA]</scope>
    <source>
        <strain evidence="9 10">PV8-2</strain>
    </source>
</reference>
<evidence type="ECO:0000313" key="9">
    <source>
        <dbReference type="EMBL" id="AIZ16069.1"/>
    </source>
</evidence>
<name>A0A0A7IB75_9BIFI</name>
<dbReference type="GO" id="GO:0016755">
    <property type="term" value="F:aminoacyltransferase activity"/>
    <property type="evidence" value="ECO:0007669"/>
    <property type="project" value="TreeGrafter"/>
</dbReference>
<dbReference type="Pfam" id="PF09924">
    <property type="entry name" value="LPG_synthase_C"/>
    <property type="match status" value="1"/>
</dbReference>
<feature type="domain" description="Phosphatidylglycerol lysyltransferase C-terminal" evidence="8">
    <location>
        <begin position="516"/>
        <end position="829"/>
    </location>
</feature>
<dbReference type="PANTHER" id="PTHR34697">
    <property type="entry name" value="PHOSPHATIDYLGLYCEROL LYSYLTRANSFERASE"/>
    <property type="match status" value="1"/>
</dbReference>
<feature type="transmembrane region" description="Helical" evidence="7">
    <location>
        <begin position="333"/>
        <end position="354"/>
    </location>
</feature>
<dbReference type="InterPro" id="IPR024320">
    <property type="entry name" value="LPG_synthase_C"/>
</dbReference>
<feature type="transmembrane region" description="Helical" evidence="7">
    <location>
        <begin position="374"/>
        <end position="397"/>
    </location>
</feature>
<comment type="subcellular location">
    <subcellularLocation>
        <location evidence="1">Cell membrane</location>
        <topology evidence="1">Multi-pass membrane protein</topology>
    </subcellularLocation>
</comment>
<dbReference type="PANTHER" id="PTHR34697:SF2">
    <property type="entry name" value="PHOSPHATIDYLGLYCEROL LYSYLTRANSFERASE"/>
    <property type="match status" value="1"/>
</dbReference>
<feature type="region of interest" description="Disordered" evidence="6">
    <location>
        <begin position="866"/>
        <end position="893"/>
    </location>
</feature>
<dbReference type="OrthoDB" id="594838at2"/>
<keyword evidence="3 7" id="KW-0812">Transmembrane</keyword>
<dbReference type="InterPro" id="IPR051211">
    <property type="entry name" value="PG_lysyltransferase"/>
</dbReference>
<evidence type="ECO:0000256" key="1">
    <source>
        <dbReference type="ARBA" id="ARBA00004651"/>
    </source>
</evidence>